<dbReference type="RefSeq" id="WP_074993028.1">
    <property type="nucleotide sequence ID" value="NZ_FNTD01000004.1"/>
</dbReference>
<evidence type="ECO:0000256" key="1">
    <source>
        <dbReference type="SAM" id="MobiDB-lite"/>
    </source>
</evidence>
<evidence type="ECO:0000313" key="3">
    <source>
        <dbReference type="EMBL" id="SED42402.1"/>
    </source>
</evidence>
<proteinExistence type="predicted"/>
<feature type="compositionally biased region" description="Pro residues" evidence="1">
    <location>
        <begin position="1"/>
        <end position="13"/>
    </location>
</feature>
<protein>
    <submittedName>
        <fullName evidence="3">Uncharacterized protein</fullName>
    </submittedName>
</protein>
<organism evidence="3 4">
    <name type="scientific">Streptomyces misionensis</name>
    <dbReference type="NCBI Taxonomy" id="67331"/>
    <lineage>
        <taxon>Bacteria</taxon>
        <taxon>Bacillati</taxon>
        <taxon>Actinomycetota</taxon>
        <taxon>Actinomycetes</taxon>
        <taxon>Kitasatosporales</taxon>
        <taxon>Streptomycetaceae</taxon>
        <taxon>Streptomyces</taxon>
    </lineage>
</organism>
<dbReference type="AlphaFoldDB" id="A0A1H5AJI8"/>
<dbReference type="Proteomes" id="UP000182375">
    <property type="component" value="Unassembled WGS sequence"/>
</dbReference>
<dbReference type="STRING" id="67331.SAMN04490357_4769"/>
<dbReference type="EMBL" id="FNTD01000004">
    <property type="protein sequence ID" value="SED42402.1"/>
    <property type="molecule type" value="Genomic_DNA"/>
</dbReference>
<name>A0A1H5AJI8_9ACTN</name>
<dbReference type="GeneID" id="95513865"/>
<evidence type="ECO:0000313" key="4">
    <source>
        <dbReference type="Proteomes" id="UP000182375"/>
    </source>
</evidence>
<feature type="transmembrane region" description="Helical" evidence="2">
    <location>
        <begin position="168"/>
        <end position="185"/>
    </location>
</feature>
<sequence>MSQSAPPPQPQPGPVDANPYAQQAPAGAPYPPQPGVPGAAPMAPPAGPAAPAAPAPVRDNLVVGLVAAAVAAVVAAALYGAVIGATKHEIGYAAVGVGFVIGLAAGKAGGRNPVLPVASVVLALVAVYFGQLVGEAMIGAKETGLGFSQVFFDHFDVVQRAWKEDADLLTFVFFAIAGFASFSAAKKSAL</sequence>
<accession>A0A1H5AJI8</accession>
<feature type="transmembrane region" description="Helical" evidence="2">
    <location>
        <begin position="114"/>
        <end position="133"/>
    </location>
</feature>
<keyword evidence="2" id="KW-0812">Transmembrane</keyword>
<evidence type="ECO:0000256" key="2">
    <source>
        <dbReference type="SAM" id="Phobius"/>
    </source>
</evidence>
<gene>
    <name evidence="3" type="ORF">SAMN04490357_4769</name>
</gene>
<feature type="transmembrane region" description="Helical" evidence="2">
    <location>
        <begin position="61"/>
        <end position="83"/>
    </location>
</feature>
<feature type="region of interest" description="Disordered" evidence="1">
    <location>
        <begin position="1"/>
        <end position="50"/>
    </location>
</feature>
<reference evidence="3 4" key="1">
    <citation type="submission" date="2016-10" db="EMBL/GenBank/DDBJ databases">
        <authorList>
            <person name="de Groot N.N."/>
        </authorList>
    </citation>
    <scope>NUCLEOTIDE SEQUENCE [LARGE SCALE GENOMIC DNA]</scope>
    <source>
        <strain evidence="3 4">DSM 40306</strain>
    </source>
</reference>
<keyword evidence="2" id="KW-1133">Transmembrane helix</keyword>
<keyword evidence="2" id="KW-0472">Membrane</keyword>
<feature type="transmembrane region" description="Helical" evidence="2">
    <location>
        <begin position="90"/>
        <end position="108"/>
    </location>
</feature>
<feature type="compositionally biased region" description="Low complexity" evidence="1">
    <location>
        <begin position="17"/>
        <end position="27"/>
    </location>
</feature>